<feature type="domain" description="CEP76/DRC7 peptidase-like" evidence="3">
    <location>
        <begin position="95"/>
        <end position="143"/>
    </location>
</feature>
<evidence type="ECO:0000313" key="4">
    <source>
        <dbReference type="EMBL" id="GAI44515.1"/>
    </source>
</evidence>
<keyword evidence="2" id="KW-0963">Cytoplasm</keyword>
<reference evidence="4" key="1">
    <citation type="journal article" date="2014" name="Front. Microbiol.">
        <title>High frequency of phylogenetically diverse reductive dehalogenase-homologous genes in deep subseafloor sedimentary metagenomes.</title>
        <authorList>
            <person name="Kawai M."/>
            <person name="Futagami T."/>
            <person name="Toyoda A."/>
            <person name="Takaki Y."/>
            <person name="Nishi S."/>
            <person name="Hori S."/>
            <person name="Arai W."/>
            <person name="Tsubouchi T."/>
            <person name="Morono Y."/>
            <person name="Uchiyama I."/>
            <person name="Ito T."/>
            <person name="Fujiyama A."/>
            <person name="Inagaki F."/>
            <person name="Takami H."/>
        </authorList>
    </citation>
    <scope>NUCLEOTIDE SEQUENCE</scope>
    <source>
        <strain evidence="4">Expedition CK06-06</strain>
    </source>
</reference>
<dbReference type="InterPro" id="IPR038765">
    <property type="entry name" value="Papain-like_cys_pep_sf"/>
</dbReference>
<dbReference type="InterPro" id="IPR056290">
    <property type="entry name" value="CEPT76/DRC7_peptidase-like_dom"/>
</dbReference>
<protein>
    <recommendedName>
        <fullName evidence="3">CEP76/DRC7 peptidase-like domain-containing protein</fullName>
    </recommendedName>
</protein>
<evidence type="ECO:0000256" key="2">
    <source>
        <dbReference type="ARBA" id="ARBA00023212"/>
    </source>
</evidence>
<dbReference type="EMBL" id="BARV01030729">
    <property type="protein sequence ID" value="GAI44515.1"/>
    <property type="molecule type" value="Genomic_DNA"/>
</dbReference>
<keyword evidence="2" id="KW-0206">Cytoskeleton</keyword>
<organism evidence="4">
    <name type="scientific">marine sediment metagenome</name>
    <dbReference type="NCBI Taxonomy" id="412755"/>
    <lineage>
        <taxon>unclassified sequences</taxon>
        <taxon>metagenomes</taxon>
        <taxon>ecological metagenomes</taxon>
    </lineage>
</organism>
<proteinExistence type="predicted"/>
<dbReference type="Gene3D" id="3.10.620.30">
    <property type="match status" value="1"/>
</dbReference>
<accession>X1Q0A1</accession>
<gene>
    <name evidence="4" type="ORF">S06H3_48761</name>
</gene>
<sequence>MNRVGTVAGLALAGTCFAIIGLVASRRLQVNLRVRYTDGRYLVAVRHLGEWHEIREFVQPDNPDVIACYSQIGPNVWSCLDFVCRNISFRKDIGEFWQLSSETLTKKEGDCEDSAILLASMLNNFTNAYVVLGNLQGWGHAWAASEEG</sequence>
<dbReference type="GO" id="GO:0005856">
    <property type="term" value="C:cytoskeleton"/>
    <property type="evidence" value="ECO:0007669"/>
    <property type="project" value="UniProtKB-SubCell"/>
</dbReference>
<comment type="subcellular location">
    <subcellularLocation>
        <location evidence="1">Cytoplasm</location>
        <location evidence="1">Cytoskeleton</location>
    </subcellularLocation>
</comment>
<dbReference type="Pfam" id="PF24656">
    <property type="entry name" value="CEPT76_peptidase"/>
    <property type="match status" value="1"/>
</dbReference>
<name>X1Q0A1_9ZZZZ</name>
<dbReference type="SUPFAM" id="SSF54001">
    <property type="entry name" value="Cysteine proteinases"/>
    <property type="match status" value="1"/>
</dbReference>
<feature type="non-terminal residue" evidence="4">
    <location>
        <position position="148"/>
    </location>
</feature>
<evidence type="ECO:0000256" key="1">
    <source>
        <dbReference type="ARBA" id="ARBA00004245"/>
    </source>
</evidence>
<dbReference type="AlphaFoldDB" id="X1Q0A1"/>
<comment type="caution">
    <text evidence="4">The sequence shown here is derived from an EMBL/GenBank/DDBJ whole genome shotgun (WGS) entry which is preliminary data.</text>
</comment>
<evidence type="ECO:0000259" key="3">
    <source>
        <dbReference type="Pfam" id="PF24656"/>
    </source>
</evidence>